<evidence type="ECO:0000256" key="1">
    <source>
        <dbReference type="PROSITE-ProRule" id="PRU00339"/>
    </source>
</evidence>
<dbReference type="PANTHER" id="PTHR44395:SF1">
    <property type="entry name" value="PROTEIN O-MANNOSYL-TRANSFERASE TMTC3"/>
    <property type="match status" value="1"/>
</dbReference>
<keyword evidence="2" id="KW-0732">Signal</keyword>
<dbReference type="EMBL" id="QOVG01000018">
    <property type="protein sequence ID" value="NDK40278.1"/>
    <property type="molecule type" value="Genomic_DNA"/>
</dbReference>
<keyword evidence="1" id="KW-0802">TPR repeat</keyword>
<dbReference type="Proteomes" id="UP001429354">
    <property type="component" value="Unassembled WGS sequence"/>
</dbReference>
<organism evidence="3 4">
    <name type="scientific">Pseudoxanthomonas gei</name>
    <dbReference type="NCBI Taxonomy" id="1383030"/>
    <lineage>
        <taxon>Bacteria</taxon>
        <taxon>Pseudomonadati</taxon>
        <taxon>Pseudomonadota</taxon>
        <taxon>Gammaproteobacteria</taxon>
        <taxon>Lysobacterales</taxon>
        <taxon>Lysobacteraceae</taxon>
        <taxon>Pseudoxanthomonas</taxon>
    </lineage>
</organism>
<comment type="caution">
    <text evidence="3">The sequence shown here is derived from an EMBL/GenBank/DDBJ whole genome shotgun (WGS) entry which is preliminary data.</text>
</comment>
<accession>A0ABX0AHA3</accession>
<sequence length="357" mass="40391">MISWVLAAALALPGAGAEVAPPPDPVTLMVVPAELRARMQAQVIEPARGEHQRLQRLLRFLSDDEPGLAMLYNDEATQSVAEAYLNRQANCVTYTMLFLALAQQAGLDAYPQEIEETLAWQQRDGIVYRTNHVNAGVRIGTHRYTVDVGIGFVIARHPAHRISMRRLLAQYYNNHAAMLMSERQMAPALAHAQVALELDPAYPITWSNTGVIRLHDGDPEGARRDYETALRLDPDNAAALFNLVGLYQRSGNRELEQSYRRRLDKVQQADPFHQFLMAAEYERQGNATLAIRHYQRAIRLYGDEHRFYYGLARAFILGGNQRRASRALERALELSHDDATRNLYREKMAELSGQVSR</sequence>
<dbReference type="Pfam" id="PF13432">
    <property type="entry name" value="TPR_16"/>
    <property type="match status" value="1"/>
</dbReference>
<dbReference type="Gene3D" id="1.25.40.10">
    <property type="entry name" value="Tetratricopeptide repeat domain"/>
    <property type="match status" value="2"/>
</dbReference>
<dbReference type="InterPro" id="IPR011990">
    <property type="entry name" value="TPR-like_helical_dom_sf"/>
</dbReference>
<dbReference type="PANTHER" id="PTHR44395">
    <property type="match status" value="1"/>
</dbReference>
<feature type="chain" id="PRO_5046049629" evidence="2">
    <location>
        <begin position="18"/>
        <end position="357"/>
    </location>
</feature>
<evidence type="ECO:0000256" key="2">
    <source>
        <dbReference type="SAM" id="SignalP"/>
    </source>
</evidence>
<dbReference type="Pfam" id="PF14559">
    <property type="entry name" value="TPR_19"/>
    <property type="match status" value="1"/>
</dbReference>
<dbReference type="InterPro" id="IPR019734">
    <property type="entry name" value="TPR_rpt"/>
</dbReference>
<dbReference type="RefSeq" id="WP_162350938.1">
    <property type="nucleotide sequence ID" value="NZ_QOVG01000018.1"/>
</dbReference>
<protein>
    <submittedName>
        <fullName evidence="3">Tetratricopeptide repeat protein</fullName>
    </submittedName>
</protein>
<reference evidence="3 4" key="1">
    <citation type="submission" date="2018-07" db="EMBL/GenBank/DDBJ databases">
        <title>Whole genome Sequencing of Pseudoxanthomonas gei KCTC 32298 (T).</title>
        <authorList>
            <person name="Kumar S."/>
            <person name="Bansal K."/>
            <person name="Kaur A."/>
            <person name="Patil P."/>
            <person name="Sharma S."/>
            <person name="Patil P.B."/>
        </authorList>
    </citation>
    <scope>NUCLEOTIDE SEQUENCE [LARGE SCALE GENOMIC DNA]</scope>
    <source>
        <strain evidence="3 4">KCTC 32298</strain>
    </source>
</reference>
<name>A0ABX0AHA3_9GAMM</name>
<dbReference type="InterPro" id="IPR038765">
    <property type="entry name" value="Papain-like_cys_pep_sf"/>
</dbReference>
<dbReference type="SUPFAM" id="SSF54001">
    <property type="entry name" value="Cysteine proteinases"/>
    <property type="match status" value="1"/>
</dbReference>
<dbReference type="SMART" id="SM00028">
    <property type="entry name" value="TPR"/>
    <property type="match status" value="4"/>
</dbReference>
<dbReference type="PROSITE" id="PS50005">
    <property type="entry name" value="TPR"/>
    <property type="match status" value="1"/>
</dbReference>
<feature type="repeat" description="TPR" evidence="1">
    <location>
        <begin position="203"/>
        <end position="236"/>
    </location>
</feature>
<evidence type="ECO:0000313" key="3">
    <source>
        <dbReference type="EMBL" id="NDK40278.1"/>
    </source>
</evidence>
<evidence type="ECO:0000313" key="4">
    <source>
        <dbReference type="Proteomes" id="UP001429354"/>
    </source>
</evidence>
<feature type="signal peptide" evidence="2">
    <location>
        <begin position="1"/>
        <end position="17"/>
    </location>
</feature>
<gene>
    <name evidence="3" type="ORF">DT603_15680</name>
</gene>
<keyword evidence="4" id="KW-1185">Reference proteome</keyword>
<proteinExistence type="predicted"/>
<dbReference type="SUPFAM" id="SSF48452">
    <property type="entry name" value="TPR-like"/>
    <property type="match status" value="1"/>
</dbReference>